<evidence type="ECO:0000256" key="2">
    <source>
        <dbReference type="SAM" id="Phobius"/>
    </source>
</evidence>
<sequence length="595" mass="62731">MGRHSLPDAYAPEERGEASPRRRRRTIAIATLLVLAVATGAGVAVKGGLLSFSESCEDSAVRLSLAASPDIAPAVREIAERTRADEVKSDGHCLDVEVVARDSYKVAEALTSGEAPDFQVWLPDSDLWLDRAKGLGTGIPVSPSDSIASSPVTLAMVPSAAERLGWPEKTYSWAELVATTLGTEKVRLGAADPARSATGLLALTSIGGSSAQQGGDSDTRVAETAKVLAERMSDSDAQVLETLARSGSGAEEGNPKRNQAVLISEQAAFAHNAEAADSGRLNLFYPEDGTPLLDYPYTLVDGEKLTLTQSRAALRFMTLLNDKGARAVFARHGFRPADGSAEDTVVASAGAKSPQPYATSAAEAPSAKQLQEMLGMWTITVQSARLTTVVDASGSMSTPVPGRGQSRMDVTKESLIQALTQFTPDDEIGLWEFATTLDGSKDYRKLMPTRRLGDPAQGGSTHREKLSAAFAGLQPVPGGATGLYDTVLASYEEARSTYVKGKFNALVILTDGSNQDEDGISRSALTTRLKELADPERPVPIIAIAVGPDADREEVAEIARVTGGDGYEVSDPAEIQAVIFQAIMTAGQNGRAAQE</sequence>
<organism evidence="4 5">
    <name type="scientific">Streptomyces cavourensis</name>
    <dbReference type="NCBI Taxonomy" id="67258"/>
    <lineage>
        <taxon>Bacteria</taxon>
        <taxon>Bacillati</taxon>
        <taxon>Actinomycetota</taxon>
        <taxon>Actinomycetes</taxon>
        <taxon>Kitasatosporales</taxon>
        <taxon>Streptomycetaceae</taxon>
        <taxon>Streptomyces</taxon>
    </lineage>
</organism>
<keyword evidence="5" id="KW-1185">Reference proteome</keyword>
<dbReference type="SUPFAM" id="SSF53850">
    <property type="entry name" value="Periplasmic binding protein-like II"/>
    <property type="match status" value="1"/>
</dbReference>
<feature type="domain" description="VWFA" evidence="3">
    <location>
        <begin position="385"/>
        <end position="583"/>
    </location>
</feature>
<proteinExistence type="predicted"/>
<reference evidence="4" key="1">
    <citation type="submission" date="2022-07" db="EMBL/GenBank/DDBJ databases">
        <title>Genomic of Streptomyces cavourensis F2.</title>
        <authorList>
            <person name="Hu S."/>
            <person name="Liang W."/>
        </authorList>
    </citation>
    <scope>NUCLEOTIDE SEQUENCE</scope>
    <source>
        <strain evidence="4">F2</strain>
    </source>
</reference>
<evidence type="ECO:0000313" key="4">
    <source>
        <dbReference type="EMBL" id="UTR80810.1"/>
    </source>
</evidence>
<keyword evidence="2" id="KW-0472">Membrane</keyword>
<evidence type="ECO:0000259" key="3">
    <source>
        <dbReference type="PROSITE" id="PS50234"/>
    </source>
</evidence>
<dbReference type="RefSeq" id="WP_255239483.1">
    <property type="nucleotide sequence ID" value="NZ_CP101397.1"/>
</dbReference>
<dbReference type="Pfam" id="PF13531">
    <property type="entry name" value="SBP_bac_11"/>
    <property type="match status" value="1"/>
</dbReference>
<dbReference type="InterPro" id="IPR002035">
    <property type="entry name" value="VWF_A"/>
</dbReference>
<protein>
    <submittedName>
        <fullName evidence="4">Substrate-binding and VWA domain-containing protein</fullName>
    </submittedName>
</protein>
<dbReference type="Pfam" id="PF00092">
    <property type="entry name" value="VWA"/>
    <property type="match status" value="1"/>
</dbReference>
<evidence type="ECO:0000313" key="5">
    <source>
        <dbReference type="Proteomes" id="UP001058236"/>
    </source>
</evidence>
<keyword evidence="2" id="KW-0812">Transmembrane</keyword>
<keyword evidence="2" id="KW-1133">Transmembrane helix</keyword>
<feature type="transmembrane region" description="Helical" evidence="2">
    <location>
        <begin position="27"/>
        <end position="49"/>
    </location>
</feature>
<evidence type="ECO:0000256" key="1">
    <source>
        <dbReference type="SAM" id="MobiDB-lite"/>
    </source>
</evidence>
<dbReference type="PROSITE" id="PS50234">
    <property type="entry name" value="VWFA"/>
    <property type="match status" value="1"/>
</dbReference>
<dbReference type="EMBL" id="CP101397">
    <property type="protein sequence ID" value="UTR80810.1"/>
    <property type="molecule type" value="Genomic_DNA"/>
</dbReference>
<dbReference type="InterPro" id="IPR036465">
    <property type="entry name" value="vWFA_dom_sf"/>
</dbReference>
<feature type="region of interest" description="Disordered" evidence="1">
    <location>
        <begin position="1"/>
        <end position="22"/>
    </location>
</feature>
<gene>
    <name evidence="4" type="ORF">NLU04_21180</name>
</gene>
<name>A0ABY5FAY1_9ACTN</name>
<accession>A0ABY5FAY1</accession>
<dbReference type="SUPFAM" id="SSF53300">
    <property type="entry name" value="vWA-like"/>
    <property type="match status" value="1"/>
</dbReference>
<dbReference type="Gene3D" id="3.40.50.410">
    <property type="entry name" value="von Willebrand factor, type A domain"/>
    <property type="match status" value="1"/>
</dbReference>
<dbReference type="SMART" id="SM00327">
    <property type="entry name" value="VWA"/>
    <property type="match status" value="1"/>
</dbReference>
<dbReference type="Proteomes" id="UP001058236">
    <property type="component" value="Chromosome"/>
</dbReference>